<dbReference type="InterPro" id="IPR001296">
    <property type="entry name" value="Glyco_trans_1"/>
</dbReference>
<organism evidence="4">
    <name type="scientific">Sediminibacterium sp. KACHI17</name>
    <dbReference type="NCBI Taxonomy" id="1751071"/>
    <lineage>
        <taxon>Bacteria</taxon>
        <taxon>Pseudomonadati</taxon>
        <taxon>Bacteroidota</taxon>
        <taxon>Chitinophagia</taxon>
        <taxon>Chitinophagales</taxon>
        <taxon>Chitinophagaceae</taxon>
        <taxon>Sediminibacterium</taxon>
    </lineage>
</organism>
<evidence type="ECO:0000256" key="1">
    <source>
        <dbReference type="ARBA" id="ARBA00022676"/>
    </source>
</evidence>
<dbReference type="RefSeq" id="WP_353550273.1">
    <property type="nucleotide sequence ID" value="NZ_AP029612.1"/>
</dbReference>
<gene>
    <name evidence="4" type="ORF">KACHI17_08580</name>
</gene>
<dbReference type="PANTHER" id="PTHR12526:SF629">
    <property type="entry name" value="TEICHURONIC ACID BIOSYNTHESIS GLYCOSYLTRANSFERASE TUAH-RELATED"/>
    <property type="match status" value="1"/>
</dbReference>
<evidence type="ECO:0000313" key="4">
    <source>
        <dbReference type="EMBL" id="BFG69977.1"/>
    </source>
</evidence>
<keyword evidence="2" id="KW-0808">Transferase</keyword>
<evidence type="ECO:0000256" key="2">
    <source>
        <dbReference type="ARBA" id="ARBA00022679"/>
    </source>
</evidence>
<dbReference type="AlphaFoldDB" id="A0AAT9GH38"/>
<reference evidence="4" key="1">
    <citation type="submission" date="2024-02" db="EMBL/GenBank/DDBJ databases">
        <title>Sediminibacterium planktonica sp. nov. and Sediminibacterium longus sp. nov., isolated from surface lake and river water.</title>
        <authorList>
            <person name="Watanabe K."/>
            <person name="Takemine S."/>
            <person name="Ishii Y."/>
            <person name="Ogata Y."/>
            <person name="Shindo C."/>
            <person name="Suda W."/>
        </authorList>
    </citation>
    <scope>NUCLEOTIDE SEQUENCE</scope>
    <source>
        <strain evidence="4">KACHI17</strain>
    </source>
</reference>
<dbReference type="Pfam" id="PF00534">
    <property type="entry name" value="Glycos_transf_1"/>
    <property type="match status" value="1"/>
</dbReference>
<sequence>MKRIIFTVTNDLNYDQRMQRIAGSLSAQGYSVLLVGRKKASSTILQDQPFQQKRLSCFFEKGFLFYAEYNLRLFLFLLFTRADILCAIDLDTILPCYFSSRLKKQKRVYDAHELFTEQAEIIRRPTVQKIWSWIEAFAVPRFTWGYTVNQFIADHFQYKYGVTYTVIRNLPICYPLENYNPEGYILYQGAVNEGRCFETLIPAMQSVQAPLWICGDGSFFEQTKLLIRQYKLEDKVLLKGMVAPHQLREITQKAAIGLTLFSLKGLNQYQSLGNRFFDYMMAGIPQLCVNYPEYQKINSQYGFAHLIDEPDSISIAQELNKMLRDRVLYQELQQNALKARSVLNWEHEELKLRAFYNQL</sequence>
<dbReference type="PANTHER" id="PTHR12526">
    <property type="entry name" value="GLYCOSYLTRANSFERASE"/>
    <property type="match status" value="1"/>
</dbReference>
<accession>A0AAT9GH38</accession>
<protein>
    <submittedName>
        <fullName evidence="4">Glycosyltransferase</fullName>
    </submittedName>
</protein>
<dbReference type="Gene3D" id="3.40.50.2000">
    <property type="entry name" value="Glycogen Phosphorylase B"/>
    <property type="match status" value="1"/>
</dbReference>
<evidence type="ECO:0000259" key="3">
    <source>
        <dbReference type="Pfam" id="PF00534"/>
    </source>
</evidence>
<dbReference type="SUPFAM" id="SSF53756">
    <property type="entry name" value="UDP-Glycosyltransferase/glycogen phosphorylase"/>
    <property type="match status" value="1"/>
</dbReference>
<proteinExistence type="predicted"/>
<dbReference type="GO" id="GO:0016757">
    <property type="term" value="F:glycosyltransferase activity"/>
    <property type="evidence" value="ECO:0007669"/>
    <property type="project" value="UniProtKB-KW"/>
</dbReference>
<dbReference type="EMBL" id="AP029612">
    <property type="protein sequence ID" value="BFG69977.1"/>
    <property type="molecule type" value="Genomic_DNA"/>
</dbReference>
<keyword evidence="1" id="KW-0328">Glycosyltransferase</keyword>
<name>A0AAT9GH38_9BACT</name>
<feature type="domain" description="Glycosyl transferase family 1" evidence="3">
    <location>
        <begin position="182"/>
        <end position="337"/>
    </location>
</feature>